<feature type="domain" description="UPF0033" evidence="2">
    <location>
        <begin position="2"/>
        <end position="70"/>
    </location>
</feature>
<name>A0A9D2NNT4_9FIRM</name>
<dbReference type="InterPro" id="IPR001455">
    <property type="entry name" value="TusA-like"/>
</dbReference>
<reference evidence="3" key="2">
    <citation type="submission" date="2021-04" db="EMBL/GenBank/DDBJ databases">
        <authorList>
            <person name="Gilroy R."/>
        </authorList>
    </citation>
    <scope>NUCLEOTIDE SEQUENCE</scope>
    <source>
        <strain evidence="3">ChiW19-954</strain>
    </source>
</reference>
<reference evidence="3" key="1">
    <citation type="journal article" date="2021" name="PeerJ">
        <title>Extensive microbial diversity within the chicken gut microbiome revealed by metagenomics and culture.</title>
        <authorList>
            <person name="Gilroy R."/>
            <person name="Ravi A."/>
            <person name="Getino M."/>
            <person name="Pursley I."/>
            <person name="Horton D.L."/>
            <person name="Alikhan N.F."/>
            <person name="Baker D."/>
            <person name="Gharbi K."/>
            <person name="Hall N."/>
            <person name="Watson M."/>
            <person name="Adriaenssens E.M."/>
            <person name="Foster-Nyarko E."/>
            <person name="Jarju S."/>
            <person name="Secka A."/>
            <person name="Antonio M."/>
            <person name="Oren A."/>
            <person name="Chaudhuri R.R."/>
            <person name="La Ragione R."/>
            <person name="Hildebrand F."/>
            <person name="Pallen M.J."/>
        </authorList>
    </citation>
    <scope>NUCLEOTIDE SEQUENCE</scope>
    <source>
        <strain evidence="3">ChiW19-954</strain>
    </source>
</reference>
<gene>
    <name evidence="3" type="primary">yedF</name>
    <name evidence="3" type="ORF">H9758_08080</name>
</gene>
<dbReference type="SUPFAM" id="SSF75169">
    <property type="entry name" value="DsrEFH-like"/>
    <property type="match status" value="1"/>
</dbReference>
<dbReference type="InterPro" id="IPR027396">
    <property type="entry name" value="DsrEFH-like"/>
</dbReference>
<dbReference type="Gene3D" id="3.30.110.40">
    <property type="entry name" value="TusA-like domain"/>
    <property type="match status" value="1"/>
</dbReference>
<dbReference type="Pfam" id="PF01206">
    <property type="entry name" value="TusA"/>
    <property type="match status" value="1"/>
</dbReference>
<sequence length="215" mass="22710">MITVNAIGDICPIPVVKTKKALGELNGPGEIEVLVDNETAVKNVTKMAKSSGASAGSEQLGEKRYRVLITVGEAAAQQLQSAKNSAAQPQGQDQQEAAAGCRTCAGTVVAVGSDRMGEGSEELGRILIKSFIFALTQLDDLPDKILFYNGGAKLTVEGSESLEDLKTLEEQGVEIQTCGTCLDYYGIKDKLVIGGVTNMYSIVETLQNAISVIRP</sequence>
<dbReference type="InterPro" id="IPR036868">
    <property type="entry name" value="TusA-like_sf"/>
</dbReference>
<comment type="similarity">
    <text evidence="1">Belongs to the sulfur carrier protein TusA family.</text>
</comment>
<comment type="caution">
    <text evidence="3">The sequence shown here is derived from an EMBL/GenBank/DDBJ whole genome shotgun (WGS) entry which is preliminary data.</text>
</comment>
<evidence type="ECO:0000313" key="3">
    <source>
        <dbReference type="EMBL" id="HJC34535.1"/>
    </source>
</evidence>
<evidence type="ECO:0000256" key="1">
    <source>
        <dbReference type="ARBA" id="ARBA00008984"/>
    </source>
</evidence>
<dbReference type="AlphaFoldDB" id="A0A9D2NNT4"/>
<dbReference type="NCBIfam" id="TIGR03527">
    <property type="entry name" value="selenium_YedF"/>
    <property type="match status" value="1"/>
</dbReference>
<dbReference type="InterPro" id="IPR019870">
    <property type="entry name" value="Se_metab_YedF"/>
</dbReference>
<evidence type="ECO:0000313" key="4">
    <source>
        <dbReference type="Proteomes" id="UP000823890"/>
    </source>
</evidence>
<dbReference type="SUPFAM" id="SSF64307">
    <property type="entry name" value="SirA-like"/>
    <property type="match status" value="1"/>
</dbReference>
<proteinExistence type="inferred from homology"/>
<dbReference type="Proteomes" id="UP000823890">
    <property type="component" value="Unassembled WGS sequence"/>
</dbReference>
<evidence type="ECO:0000259" key="2">
    <source>
        <dbReference type="Pfam" id="PF01206"/>
    </source>
</evidence>
<dbReference type="PANTHER" id="PTHR33279">
    <property type="entry name" value="SULFUR CARRIER PROTEIN YEDF-RELATED"/>
    <property type="match status" value="1"/>
</dbReference>
<protein>
    <submittedName>
        <fullName evidence="3">Sulfurtransferase-like selenium metabolism protein YedF</fullName>
    </submittedName>
</protein>
<dbReference type="Gene3D" id="3.40.1260.10">
    <property type="entry name" value="DsrEFH-like"/>
    <property type="match status" value="1"/>
</dbReference>
<dbReference type="PANTHER" id="PTHR33279:SF18">
    <property type="entry name" value="SULFUR CARRIER PROTEIN MJ0990-RELATED"/>
    <property type="match status" value="1"/>
</dbReference>
<dbReference type="EMBL" id="DWWO01000101">
    <property type="protein sequence ID" value="HJC34535.1"/>
    <property type="molecule type" value="Genomic_DNA"/>
</dbReference>
<accession>A0A9D2NNT4</accession>
<organism evidence="3 4">
    <name type="scientific">Candidatus Mediterraneibacter faecipullorum</name>
    <dbReference type="NCBI Taxonomy" id="2838670"/>
    <lineage>
        <taxon>Bacteria</taxon>
        <taxon>Bacillati</taxon>
        <taxon>Bacillota</taxon>
        <taxon>Clostridia</taxon>
        <taxon>Lachnospirales</taxon>
        <taxon>Lachnospiraceae</taxon>
        <taxon>Mediterraneibacter</taxon>
    </lineage>
</organism>